<reference evidence="1 2" key="1">
    <citation type="submission" date="2019-04" db="EMBL/GenBank/DDBJ databases">
        <title>Lysinibacillus genome sequencing.</title>
        <authorList>
            <person name="Dunlap C."/>
        </authorList>
    </citation>
    <scope>NUCLEOTIDE SEQUENCE [LARGE SCALE GENOMIC DNA]</scope>
    <source>
        <strain evidence="1 2">CCTCC AB 2010389</strain>
    </source>
</reference>
<proteinExistence type="predicted"/>
<dbReference type="CDD" id="cd20688">
    <property type="entry name" value="CdiI_Ecoli_Nm-like"/>
    <property type="match status" value="1"/>
</dbReference>
<gene>
    <name evidence="1" type="ORF">FC756_23960</name>
</gene>
<dbReference type="EMBL" id="SZPU01000115">
    <property type="protein sequence ID" value="TKI53406.1"/>
    <property type="molecule type" value="Genomic_DNA"/>
</dbReference>
<evidence type="ECO:0008006" key="3">
    <source>
        <dbReference type="Google" id="ProtNLM"/>
    </source>
</evidence>
<dbReference type="Proteomes" id="UP000308744">
    <property type="component" value="Unassembled WGS sequence"/>
</dbReference>
<evidence type="ECO:0000313" key="1">
    <source>
        <dbReference type="EMBL" id="TKI53406.1"/>
    </source>
</evidence>
<dbReference type="InterPro" id="IPR041256">
    <property type="entry name" value="CdiI_4"/>
</dbReference>
<evidence type="ECO:0000313" key="2">
    <source>
        <dbReference type="Proteomes" id="UP000308744"/>
    </source>
</evidence>
<accession>A0A4U2XZG0</accession>
<protein>
    <recommendedName>
        <fullName evidence="3">CDI immunity protein domain-containing protein</fullName>
    </recommendedName>
</protein>
<keyword evidence="2" id="KW-1185">Reference proteome</keyword>
<sequence length="113" mass="13352">MLIDKQPVIQDFFSFLKSDLLDVLECLSNREPWQDHMMGYELPEHSDEIEFKEGIMIFMNTASYNEITMDSSDFYSCLEEICLDFVDENPEKKVQVLRYIDELVCNSIYLTKS</sequence>
<name>A0A4U2XZG0_9BACI</name>
<organism evidence="1 2">
    <name type="scientific">Lysinibacillus mangiferihumi</name>
    <dbReference type="NCBI Taxonomy" id="1130819"/>
    <lineage>
        <taxon>Bacteria</taxon>
        <taxon>Bacillati</taxon>
        <taxon>Bacillota</taxon>
        <taxon>Bacilli</taxon>
        <taxon>Bacillales</taxon>
        <taxon>Bacillaceae</taxon>
        <taxon>Lysinibacillus</taxon>
    </lineage>
</organism>
<dbReference type="RefSeq" id="WP_107897303.1">
    <property type="nucleotide sequence ID" value="NZ_PYWM01000036.1"/>
</dbReference>
<comment type="caution">
    <text evidence="1">The sequence shown here is derived from an EMBL/GenBank/DDBJ whole genome shotgun (WGS) entry which is preliminary data.</text>
</comment>
<dbReference type="AlphaFoldDB" id="A0A4U2XZG0"/>